<name>A0A0F9NSA6_9ZZZZ</name>
<reference evidence="1" key="1">
    <citation type="journal article" date="2015" name="Nature">
        <title>Complex archaea that bridge the gap between prokaryotes and eukaryotes.</title>
        <authorList>
            <person name="Spang A."/>
            <person name="Saw J.H."/>
            <person name="Jorgensen S.L."/>
            <person name="Zaremba-Niedzwiedzka K."/>
            <person name="Martijn J."/>
            <person name="Lind A.E."/>
            <person name="van Eijk R."/>
            <person name="Schleper C."/>
            <person name="Guy L."/>
            <person name="Ettema T.J."/>
        </authorList>
    </citation>
    <scope>NUCLEOTIDE SEQUENCE</scope>
</reference>
<feature type="non-terminal residue" evidence="1">
    <location>
        <position position="558"/>
    </location>
</feature>
<gene>
    <name evidence="1" type="ORF">LCGC14_0991330</name>
</gene>
<proteinExistence type="predicted"/>
<organism evidence="1">
    <name type="scientific">marine sediment metagenome</name>
    <dbReference type="NCBI Taxonomy" id="412755"/>
    <lineage>
        <taxon>unclassified sequences</taxon>
        <taxon>metagenomes</taxon>
        <taxon>ecological metagenomes</taxon>
    </lineage>
</organism>
<accession>A0A0F9NSA6</accession>
<sequence>MKPTKEERLYMIGTCLNLYPPSIKNELISNASFRNIYGFNLDSNLSIQNLNTSFKRSNLYASARESASSGGMAVKINDTNQYVWTLTLDSYSEFSYIVSLTKGSETFLLDDFWPFITDIDERLSIFEHECTKRQLPSEDINYWSQKLETILLSDDDINDLHDDLNNTPFSNTEQLIRELEIGASALKTMVPQNIKYYARLIGIHKDSTNILEYAKSELKIHFKTLLQNDTYVGIESALLMSSHSAIIQLLSEVEFDETILIKVFENLLTQGDLISQAGLIELGISLLTNYPNLEASIEKLLLKIVDKPANHNEQQWDLLNALIILVDSELSLLQIFQNKPTFYRRLAAFTQAALIQRATIRANVHDNKFIPNVIEQRSMTFYCQNLIDLRLEPRWLPDYQTPKQLKMELVGRIYLSALQSEKQLNQTRLGDILFDSNSLSPSPQLSLGINFMLSGPLEGNISPSKLPLDISKEFEKELYTAQLNIRGITPLLNIAQIWRLEIDHTKHLINILKEAKHKLYQTKNQDEIISILQGIAIVSAISRNTELAAELVILSRRY</sequence>
<evidence type="ECO:0000313" key="1">
    <source>
        <dbReference type="EMBL" id="KKN14917.1"/>
    </source>
</evidence>
<protein>
    <submittedName>
        <fullName evidence="1">Uncharacterized protein</fullName>
    </submittedName>
</protein>
<comment type="caution">
    <text evidence="1">The sequence shown here is derived from an EMBL/GenBank/DDBJ whole genome shotgun (WGS) entry which is preliminary data.</text>
</comment>
<dbReference type="EMBL" id="LAZR01003768">
    <property type="protein sequence ID" value="KKN14917.1"/>
    <property type="molecule type" value="Genomic_DNA"/>
</dbReference>
<dbReference type="AlphaFoldDB" id="A0A0F9NSA6"/>